<organism evidence="10 11">
    <name type="scientific">Rheinheimera mesophila</name>
    <dbReference type="NCBI Taxonomy" id="1547515"/>
    <lineage>
        <taxon>Bacteria</taxon>
        <taxon>Pseudomonadati</taxon>
        <taxon>Pseudomonadota</taxon>
        <taxon>Gammaproteobacteria</taxon>
        <taxon>Chromatiales</taxon>
        <taxon>Chromatiaceae</taxon>
        <taxon>Rheinheimera</taxon>
    </lineage>
</organism>
<dbReference type="GO" id="GO:0004150">
    <property type="term" value="F:dihydroneopterin aldolase activity"/>
    <property type="evidence" value="ECO:0007669"/>
    <property type="project" value="UniProtKB-UniRule"/>
</dbReference>
<evidence type="ECO:0000256" key="4">
    <source>
        <dbReference type="ARBA" id="ARBA00005708"/>
    </source>
</evidence>
<dbReference type="InterPro" id="IPR006157">
    <property type="entry name" value="FolB_dom"/>
</dbReference>
<dbReference type="UniPathway" id="UPA00077">
    <property type="reaction ID" value="UER00154"/>
</dbReference>
<dbReference type="FunFam" id="3.30.1130.10:FF:000002">
    <property type="entry name" value="7,8-dihydroneopterin aldolase"/>
    <property type="match status" value="1"/>
</dbReference>
<dbReference type="GO" id="GO:0005737">
    <property type="term" value="C:cytoplasm"/>
    <property type="evidence" value="ECO:0007669"/>
    <property type="project" value="TreeGrafter"/>
</dbReference>
<dbReference type="GO" id="GO:0046656">
    <property type="term" value="P:folic acid biosynthetic process"/>
    <property type="evidence" value="ECO:0007669"/>
    <property type="project" value="UniProtKB-UniRule"/>
</dbReference>
<keyword evidence="5 8" id="KW-0289">Folate biosynthesis</keyword>
<comment type="function">
    <text evidence="8">Catalyzes the conversion of 7,8-dihydroneopterin to 6-hydroxymethyl-7,8-dihydropterin.</text>
</comment>
<keyword evidence="6" id="KW-0413">Isomerase</keyword>
<comment type="similarity">
    <text evidence="4 8">Belongs to the DHNA family.</text>
</comment>
<evidence type="ECO:0000259" key="9">
    <source>
        <dbReference type="SMART" id="SM00905"/>
    </source>
</evidence>
<dbReference type="PANTHER" id="PTHR42844">
    <property type="entry name" value="DIHYDRONEOPTERIN ALDOLASE 1-RELATED"/>
    <property type="match status" value="1"/>
</dbReference>
<protein>
    <recommendedName>
        <fullName evidence="8">7,8-dihydroneopterin aldolase</fullName>
        <ecNumber evidence="8">4.1.2.25</ecNumber>
    </recommendedName>
</protein>
<dbReference type="NCBIfam" id="TIGR00525">
    <property type="entry name" value="folB"/>
    <property type="match status" value="1"/>
</dbReference>
<comment type="catalytic activity">
    <reaction evidence="2 8">
        <text>7,8-dihydroneopterin = 6-hydroxymethyl-7,8-dihydropterin + glycolaldehyde</text>
        <dbReference type="Rhea" id="RHEA:10540"/>
        <dbReference type="ChEBI" id="CHEBI:17001"/>
        <dbReference type="ChEBI" id="CHEBI:17071"/>
        <dbReference type="ChEBI" id="CHEBI:44841"/>
        <dbReference type="EC" id="4.1.2.25"/>
    </reaction>
</comment>
<comment type="pathway">
    <text evidence="3 8">Cofactor biosynthesis; tetrahydrofolate biosynthesis; 2-amino-4-hydroxy-6-hydroxymethyl-7,8-dihydropteridine diphosphate from 7,8-dihydroneopterin triphosphate: step 3/4.</text>
</comment>
<evidence type="ECO:0000256" key="5">
    <source>
        <dbReference type="ARBA" id="ARBA00022909"/>
    </source>
</evidence>
<evidence type="ECO:0000256" key="1">
    <source>
        <dbReference type="ARBA" id="ARBA00000693"/>
    </source>
</evidence>
<comment type="catalytic activity">
    <reaction evidence="1">
        <text>7,8-dihydroneopterin = 7,8-dihydromonapterin</text>
        <dbReference type="Rhea" id="RHEA:45328"/>
        <dbReference type="ChEBI" id="CHEBI:17001"/>
        <dbReference type="ChEBI" id="CHEBI:71175"/>
        <dbReference type="EC" id="5.1.99.8"/>
    </reaction>
</comment>
<dbReference type="Pfam" id="PF02152">
    <property type="entry name" value="FolB"/>
    <property type="match status" value="1"/>
</dbReference>
<dbReference type="SUPFAM" id="SSF55620">
    <property type="entry name" value="Tetrahydrobiopterin biosynthesis enzymes-like"/>
    <property type="match status" value="1"/>
</dbReference>
<sequence length="117" mass="12879">MTDIVFIRQFKVQTVIGVYEWEKAIQQTLEFDLELSTDIRQAAATDDLQYTLDYSAVCSAIAELCQQPHELIETVAEKVAAMVLQKFETKAVKVTITKPAAVPAAAGVGVSICRGTW</sequence>
<reference evidence="10 11" key="1">
    <citation type="submission" date="2018-11" db="EMBL/GenBank/DDBJ databases">
        <title>Draft genome analysis of Rheinheimera mesophila isolated from an industrial waste site.</title>
        <authorList>
            <person name="Yu Q."/>
            <person name="Qi Y."/>
            <person name="Zhang H."/>
            <person name="Lu Y."/>
            <person name="Pu J."/>
        </authorList>
    </citation>
    <scope>NUCLEOTIDE SEQUENCE [LARGE SCALE GENOMIC DNA]</scope>
    <source>
        <strain evidence="10 11">IITR13</strain>
    </source>
</reference>
<dbReference type="OrthoDB" id="9810587at2"/>
<dbReference type="InterPro" id="IPR043133">
    <property type="entry name" value="GTP-CH-I_C/QueF"/>
</dbReference>
<gene>
    <name evidence="10" type="primary">folB</name>
    <name evidence="10" type="ORF">EIK76_09900</name>
</gene>
<proteinExistence type="inferred from homology"/>
<comment type="caution">
    <text evidence="10">The sequence shown here is derived from an EMBL/GenBank/DDBJ whole genome shotgun (WGS) entry which is preliminary data.</text>
</comment>
<dbReference type="InterPro" id="IPR006156">
    <property type="entry name" value="Dihydroneopterin_aldolase"/>
</dbReference>
<evidence type="ECO:0000256" key="8">
    <source>
        <dbReference type="RuleBase" id="RU362079"/>
    </source>
</evidence>
<dbReference type="GO" id="GO:0046654">
    <property type="term" value="P:tetrahydrofolate biosynthetic process"/>
    <property type="evidence" value="ECO:0007669"/>
    <property type="project" value="UniProtKB-UniRule"/>
</dbReference>
<feature type="domain" description="Dihydroneopterin aldolase/epimerase" evidence="9">
    <location>
        <begin position="5"/>
        <end position="114"/>
    </location>
</feature>
<dbReference type="Gene3D" id="3.30.1130.10">
    <property type="match status" value="1"/>
</dbReference>
<dbReference type="EC" id="4.1.2.25" evidence="8"/>
<dbReference type="NCBIfam" id="TIGR00526">
    <property type="entry name" value="folB_dom"/>
    <property type="match status" value="1"/>
</dbReference>
<name>A0A3P3QJD6_9GAMM</name>
<evidence type="ECO:0000256" key="7">
    <source>
        <dbReference type="ARBA" id="ARBA00023239"/>
    </source>
</evidence>
<dbReference type="GO" id="GO:0016853">
    <property type="term" value="F:isomerase activity"/>
    <property type="evidence" value="ECO:0007669"/>
    <property type="project" value="UniProtKB-KW"/>
</dbReference>
<evidence type="ECO:0000313" key="10">
    <source>
        <dbReference type="EMBL" id="RRJ21188.1"/>
    </source>
</evidence>
<evidence type="ECO:0000313" key="11">
    <source>
        <dbReference type="Proteomes" id="UP000276260"/>
    </source>
</evidence>
<accession>A0A3P3QJD6</accession>
<keyword evidence="11" id="KW-1185">Reference proteome</keyword>
<dbReference type="SMART" id="SM00905">
    <property type="entry name" value="FolB"/>
    <property type="match status" value="1"/>
</dbReference>
<dbReference type="AlphaFoldDB" id="A0A3P3QJD6"/>
<dbReference type="Proteomes" id="UP000276260">
    <property type="component" value="Unassembled WGS sequence"/>
</dbReference>
<dbReference type="RefSeq" id="WP_046519707.1">
    <property type="nucleotide sequence ID" value="NZ_LAVS01000016.1"/>
</dbReference>
<dbReference type="EMBL" id="RRCF01000002">
    <property type="protein sequence ID" value="RRJ21188.1"/>
    <property type="molecule type" value="Genomic_DNA"/>
</dbReference>
<evidence type="ECO:0000256" key="3">
    <source>
        <dbReference type="ARBA" id="ARBA00005013"/>
    </source>
</evidence>
<evidence type="ECO:0000256" key="6">
    <source>
        <dbReference type="ARBA" id="ARBA00023235"/>
    </source>
</evidence>
<keyword evidence="7 8" id="KW-0456">Lyase</keyword>
<evidence type="ECO:0000256" key="2">
    <source>
        <dbReference type="ARBA" id="ARBA00001353"/>
    </source>
</evidence>
<dbReference type="PANTHER" id="PTHR42844:SF1">
    <property type="entry name" value="DIHYDRONEOPTERIN ALDOLASE 1-RELATED"/>
    <property type="match status" value="1"/>
</dbReference>